<reference evidence="2" key="1">
    <citation type="submission" date="2016-10" db="EMBL/GenBank/DDBJ databases">
        <authorList>
            <person name="Varghese N."/>
            <person name="Submissions S."/>
        </authorList>
    </citation>
    <scope>NUCLEOTIDE SEQUENCE [LARGE SCALE GENOMIC DNA]</scope>
    <source>
        <strain evidence="2">DSM 44268</strain>
    </source>
</reference>
<sequence length="103" mass="11812">MDDASRTELPLLPVACTLGVTDGAAQLQRWRQLGERSLTHRVRQDQELLLVYRSDDATRAELEYLVEVERTCCAFLDWQIEEDDGLRLHIRGSAAELDTLDLR</sequence>
<evidence type="ECO:0000313" key="2">
    <source>
        <dbReference type="Proteomes" id="UP000199406"/>
    </source>
</evidence>
<dbReference type="AlphaFoldDB" id="A0A1G7LKA8"/>
<dbReference type="OrthoDB" id="5078066at2"/>
<dbReference type="STRING" id="1550231.SAMN05660662_2370"/>
<protein>
    <submittedName>
        <fullName evidence="1">Uncharacterized protein</fullName>
    </submittedName>
</protein>
<dbReference type="RefSeq" id="WP_091766478.1">
    <property type="nucleotide sequence ID" value="NZ_FNBT01000004.1"/>
</dbReference>
<keyword evidence="2" id="KW-1185">Reference proteome</keyword>
<accession>A0A1G7LKA8</accession>
<dbReference type="Proteomes" id="UP000199406">
    <property type="component" value="Unassembled WGS sequence"/>
</dbReference>
<proteinExistence type="predicted"/>
<organism evidence="1 2">
    <name type="scientific">Blastococcus aurantiacus</name>
    <dbReference type="NCBI Taxonomy" id="1550231"/>
    <lineage>
        <taxon>Bacteria</taxon>
        <taxon>Bacillati</taxon>
        <taxon>Actinomycetota</taxon>
        <taxon>Actinomycetes</taxon>
        <taxon>Geodermatophilales</taxon>
        <taxon>Geodermatophilaceae</taxon>
        <taxon>Blastococcus</taxon>
    </lineage>
</organism>
<dbReference type="EMBL" id="FNBT01000004">
    <property type="protein sequence ID" value="SDF49871.1"/>
    <property type="molecule type" value="Genomic_DNA"/>
</dbReference>
<name>A0A1G7LKA8_9ACTN</name>
<gene>
    <name evidence="1" type="ORF">SAMN05660662_2370</name>
</gene>
<evidence type="ECO:0000313" key="1">
    <source>
        <dbReference type="EMBL" id="SDF49871.1"/>
    </source>
</evidence>